<accession>A0AA43RIV3</accession>
<dbReference type="Proteomes" id="UP001168575">
    <property type="component" value="Unassembled WGS sequence"/>
</dbReference>
<name>A0AA43RIV3_9ACTN</name>
<dbReference type="Pfam" id="PF13938">
    <property type="entry name" value="DUF4213"/>
    <property type="match status" value="1"/>
</dbReference>
<proteinExistence type="predicted"/>
<evidence type="ECO:0000313" key="3">
    <source>
        <dbReference type="EMBL" id="MDO4841310.1"/>
    </source>
</evidence>
<dbReference type="Gene3D" id="3.40.50.11590">
    <property type="match status" value="1"/>
</dbReference>
<dbReference type="InterPro" id="IPR007161">
    <property type="entry name" value="DUF364"/>
</dbReference>
<comment type="caution">
    <text evidence="3">The sequence shown here is derived from an EMBL/GenBank/DDBJ whole genome shotgun (WGS) entry which is preliminary data.</text>
</comment>
<evidence type="ECO:0000259" key="1">
    <source>
        <dbReference type="Pfam" id="PF04016"/>
    </source>
</evidence>
<dbReference type="Gene3D" id="3.30.390.100">
    <property type="match status" value="1"/>
</dbReference>
<dbReference type="EMBL" id="JAUMVS010000010">
    <property type="protein sequence ID" value="MDO4841310.1"/>
    <property type="molecule type" value="Genomic_DNA"/>
</dbReference>
<evidence type="ECO:0000259" key="2">
    <source>
        <dbReference type="Pfam" id="PF13938"/>
    </source>
</evidence>
<keyword evidence="4" id="KW-1185">Reference proteome</keyword>
<protein>
    <submittedName>
        <fullName evidence="3">DUF364 domain-containing protein</fullName>
    </submittedName>
</protein>
<reference evidence="3" key="1">
    <citation type="submission" date="2023-07" db="EMBL/GenBank/DDBJ databases">
        <title>Between Cages and Wild: Unraveling the Impact of Captivity on Animal Microbiomes and Antimicrobial Resistance.</title>
        <authorList>
            <person name="Schmartz G.P."/>
            <person name="Rehner J."/>
            <person name="Schuff M.J."/>
            <person name="Becker S.L."/>
            <person name="Kravczyk M."/>
            <person name="Gurevich A."/>
            <person name="Francke R."/>
            <person name="Mueller R."/>
            <person name="Keller V."/>
            <person name="Keller A."/>
        </authorList>
    </citation>
    <scope>NUCLEOTIDE SEQUENCE</scope>
    <source>
        <strain evidence="3">S12M_St_49</strain>
    </source>
</reference>
<dbReference type="SUPFAM" id="SSF159713">
    <property type="entry name" value="Dhaf3308-like"/>
    <property type="match status" value="1"/>
</dbReference>
<dbReference type="Pfam" id="PF04016">
    <property type="entry name" value="DUF364"/>
    <property type="match status" value="1"/>
</dbReference>
<feature type="domain" description="DUF4213" evidence="2">
    <location>
        <begin position="2"/>
        <end position="31"/>
    </location>
</feature>
<gene>
    <name evidence="3" type="ORF">Q3982_01350</name>
</gene>
<evidence type="ECO:0000313" key="4">
    <source>
        <dbReference type="Proteomes" id="UP001168575"/>
    </source>
</evidence>
<sequence>MRGLRLKEVAELSKSWCMEEASIGVAALNAWFNRKEMIESLGGCVICKTALPDGKRNQNGKKDAFQTWEPVIKAAPTRQKVVAVGHFPHIEDIEEYAELTVLERRCRDAIDTPDPGCEFELPNADFAFITGLTLVNKTYPRLTELVNAGKKTTSIMVGPTVIMSDLLLKDGHTELAGRIVADIEKAKFAVRADARQTFGEAFAMARLKKQD</sequence>
<organism evidence="3 4">
    <name type="scientific">Phoenicibacter congonensis</name>
    <dbReference type="NCBI Taxonomy" id="1944646"/>
    <lineage>
        <taxon>Bacteria</taxon>
        <taxon>Bacillati</taxon>
        <taxon>Actinomycetota</taxon>
        <taxon>Coriobacteriia</taxon>
        <taxon>Eggerthellales</taxon>
        <taxon>Eggerthellaceae</taxon>
        <taxon>Phoenicibacter</taxon>
    </lineage>
</organism>
<dbReference type="AlphaFoldDB" id="A0AA43RIV3"/>
<feature type="domain" description="Putative heavy-metal chelation" evidence="1">
    <location>
        <begin position="77"/>
        <end position="190"/>
    </location>
</feature>
<dbReference type="InterPro" id="IPR025251">
    <property type="entry name" value="DUF4213"/>
</dbReference>